<evidence type="ECO:0000313" key="1">
    <source>
        <dbReference type="EMBL" id="MBK1871595.1"/>
    </source>
</evidence>
<comment type="caution">
    <text evidence="1">The sequence shown here is derived from an EMBL/GenBank/DDBJ whole genome shotgun (WGS) entry which is preliminary data.</text>
</comment>
<gene>
    <name evidence="1" type="ORF">JHL16_34835</name>
</gene>
<protein>
    <submittedName>
        <fullName evidence="1">Tyrosine-type recombinase/integrase</fullName>
    </submittedName>
</protein>
<evidence type="ECO:0000313" key="2">
    <source>
        <dbReference type="Proteomes" id="UP000616151"/>
    </source>
</evidence>
<dbReference type="EMBL" id="JAENHL010000009">
    <property type="protein sequence ID" value="MBK1871595.1"/>
    <property type="molecule type" value="Genomic_DNA"/>
</dbReference>
<reference evidence="1" key="1">
    <citation type="submission" date="2021-01" db="EMBL/GenBank/DDBJ databases">
        <authorList>
            <person name="Sun Q."/>
        </authorList>
    </citation>
    <scope>NUCLEOTIDE SEQUENCE</scope>
    <source>
        <strain evidence="1">YIM B02566</strain>
    </source>
</reference>
<name>A0ACC5RG13_9HYPH</name>
<keyword evidence="2" id="KW-1185">Reference proteome</keyword>
<proteinExistence type="predicted"/>
<organism evidence="1 2">
    <name type="scientific">Taklimakanibacter albus</name>
    <dbReference type="NCBI Taxonomy" id="2800327"/>
    <lineage>
        <taxon>Bacteria</taxon>
        <taxon>Pseudomonadati</taxon>
        <taxon>Pseudomonadota</taxon>
        <taxon>Alphaproteobacteria</taxon>
        <taxon>Hyphomicrobiales</taxon>
        <taxon>Aestuariivirgaceae</taxon>
        <taxon>Taklimakanibacter</taxon>
    </lineage>
</organism>
<sequence>MPIRRRDNSFQVTVENANAMQGFKRIRKSYRDEAEAVAKEAEITKAVETFGHWPVKKDAKPLPTPLSSKKTSLATDIPNTIDGTIKEAATLALKTHWAGKRYAAKVPSYVDYVVTFLTQSCGKRNLDDLITKDIDDLVAKCRADKNSASTINAKLSALRVIFKVAAGRTPPLCSRSITIKRVPASRAKKWWLNLENLEKALAYCRKEAGLMILGDYIEFICNSGIRVEEALRARKDDFENLGKVNHTKMLVDGTKTEGARKWIALNETAAAIARRRLRSCDVLFPISYGQLAGAWNDVRSHLGFSDVPTATLKALRRTFAKITELRGMPTSMLQRILRHQSITTTQGYLDLVGTNDEDAARRYL</sequence>
<accession>A0ACC5RG13</accession>
<dbReference type="Proteomes" id="UP000616151">
    <property type="component" value="Unassembled WGS sequence"/>
</dbReference>